<reference evidence="5" key="1">
    <citation type="journal article" date="2019" name="Int. J. Syst. Evol. Microbiol.">
        <title>The Global Catalogue of Microorganisms (GCM) 10K type strain sequencing project: providing services to taxonomists for standard genome sequencing and annotation.</title>
        <authorList>
            <consortium name="The Broad Institute Genomics Platform"/>
            <consortium name="The Broad Institute Genome Sequencing Center for Infectious Disease"/>
            <person name="Wu L."/>
            <person name="Ma J."/>
        </authorList>
    </citation>
    <scope>NUCLEOTIDE SEQUENCE [LARGE SCALE GENOMIC DNA]</scope>
    <source>
        <strain evidence="5">CGMCC 1.10832</strain>
    </source>
</reference>
<organism evidence="4 5">
    <name type="scientific">Marivirga lumbricoides</name>
    <dbReference type="NCBI Taxonomy" id="1046115"/>
    <lineage>
        <taxon>Bacteria</taxon>
        <taxon>Pseudomonadati</taxon>
        <taxon>Bacteroidota</taxon>
        <taxon>Cytophagia</taxon>
        <taxon>Cytophagales</taxon>
        <taxon>Marivirgaceae</taxon>
        <taxon>Marivirga</taxon>
    </lineage>
</organism>
<proteinExistence type="predicted"/>
<dbReference type="InterPro" id="IPR032781">
    <property type="entry name" value="ABC_tran_Xtn"/>
</dbReference>
<gene>
    <name evidence="4" type="ORF">GCM10011506_20610</name>
</gene>
<sequence length="547" mass="61801">MISVDAVGVEFSGNTLFNNITFNINENDRIALMGKNGAGKSTLLKIIAGANKPTYGKISAPGDAIIAYLPQHLLTEDDCTVFEEASKAFSAILEMKKQIDWCNEQLETRTDYESEAYSKIIEQVSELSEKYYSTDEVNVDAEVEKTLLGLGFTRADFNRPTSEFSGGWRMRIELAKILLKKPDLILLDEPTNHLDIESVQWLEDFLVNNAKAVMVISHDKAFVDNLTNRTIEITQGRIYDYKTNYSHYLELRKERREQQQKQFDDQAKQIAEIQTFIDRFKGTYSKTLQVQSRVKMLEKMEIVEVDEVDTAALNLKFPPAPRSGNYPVIATDLSKSYDQHTVFKDVSLTIARGEKIAFVGKNGEGKSTLVKAIMGEIDYEGELQVGHNSMIGYFAQNQAALLDGEMTVFQTIDSIAKGEIRTNIKDLLGAFMFSGDAIDKKVKVLSGGERTRLAMIKLLLQPVNLLILDEPTNHLDIKTKEILKDALKAFEGTLILVSHDRDFLDGLATKVFEFGNQRVKEHFEDISGFLRNKKMENLREIERKAKA</sequence>
<dbReference type="PROSITE" id="PS50893">
    <property type="entry name" value="ABC_TRANSPORTER_2"/>
    <property type="match status" value="2"/>
</dbReference>
<name>A0ABQ1M7S2_9BACT</name>
<feature type="domain" description="ABC transporter" evidence="3">
    <location>
        <begin position="2"/>
        <end position="260"/>
    </location>
</feature>
<protein>
    <submittedName>
        <fullName evidence="4">Glycosyl transferase family 2</fullName>
    </submittedName>
</protein>
<evidence type="ECO:0000313" key="4">
    <source>
        <dbReference type="EMBL" id="GGC35136.1"/>
    </source>
</evidence>
<dbReference type="SMART" id="SM00382">
    <property type="entry name" value="AAA"/>
    <property type="match status" value="2"/>
</dbReference>
<dbReference type="RefSeq" id="WP_188463034.1">
    <property type="nucleotide sequence ID" value="NZ_BAABHU010000006.1"/>
</dbReference>
<dbReference type="PANTHER" id="PTHR42855">
    <property type="entry name" value="ABC TRANSPORTER ATP-BINDING SUBUNIT"/>
    <property type="match status" value="1"/>
</dbReference>
<dbReference type="InterPro" id="IPR051309">
    <property type="entry name" value="ABCF_ATPase"/>
</dbReference>
<feature type="domain" description="ABC transporter" evidence="3">
    <location>
        <begin position="328"/>
        <end position="541"/>
    </location>
</feature>
<evidence type="ECO:0000259" key="3">
    <source>
        <dbReference type="PROSITE" id="PS50893"/>
    </source>
</evidence>
<dbReference type="Proteomes" id="UP000636010">
    <property type="component" value="Unassembled WGS sequence"/>
</dbReference>
<keyword evidence="2" id="KW-0067">ATP-binding</keyword>
<dbReference type="GO" id="GO:0016740">
    <property type="term" value="F:transferase activity"/>
    <property type="evidence" value="ECO:0007669"/>
    <property type="project" value="UniProtKB-KW"/>
</dbReference>
<dbReference type="InterPro" id="IPR017871">
    <property type="entry name" value="ABC_transporter-like_CS"/>
</dbReference>
<comment type="caution">
    <text evidence="4">The sequence shown here is derived from an EMBL/GenBank/DDBJ whole genome shotgun (WGS) entry which is preliminary data.</text>
</comment>
<keyword evidence="1" id="KW-0547">Nucleotide-binding</keyword>
<evidence type="ECO:0000313" key="5">
    <source>
        <dbReference type="Proteomes" id="UP000636010"/>
    </source>
</evidence>
<dbReference type="Pfam" id="PF00005">
    <property type="entry name" value="ABC_tran"/>
    <property type="match status" value="2"/>
</dbReference>
<evidence type="ECO:0000256" key="2">
    <source>
        <dbReference type="ARBA" id="ARBA00022840"/>
    </source>
</evidence>
<dbReference type="CDD" id="cd03221">
    <property type="entry name" value="ABCF_EF-3"/>
    <property type="match status" value="2"/>
</dbReference>
<dbReference type="InterPro" id="IPR027417">
    <property type="entry name" value="P-loop_NTPase"/>
</dbReference>
<evidence type="ECO:0000256" key="1">
    <source>
        <dbReference type="ARBA" id="ARBA00022741"/>
    </source>
</evidence>
<dbReference type="Gene3D" id="3.40.50.300">
    <property type="entry name" value="P-loop containing nucleotide triphosphate hydrolases"/>
    <property type="match status" value="2"/>
</dbReference>
<dbReference type="SUPFAM" id="SSF52540">
    <property type="entry name" value="P-loop containing nucleoside triphosphate hydrolases"/>
    <property type="match status" value="2"/>
</dbReference>
<keyword evidence="5" id="KW-1185">Reference proteome</keyword>
<accession>A0ABQ1M7S2</accession>
<keyword evidence="4" id="KW-0808">Transferase</keyword>
<dbReference type="InterPro" id="IPR003593">
    <property type="entry name" value="AAA+_ATPase"/>
</dbReference>
<dbReference type="PANTHER" id="PTHR42855:SF2">
    <property type="entry name" value="DRUG RESISTANCE ABC TRANSPORTER,ATP-BINDING PROTEIN"/>
    <property type="match status" value="1"/>
</dbReference>
<dbReference type="Pfam" id="PF12848">
    <property type="entry name" value="ABC_tran_Xtn"/>
    <property type="match status" value="1"/>
</dbReference>
<dbReference type="EMBL" id="BMEC01000006">
    <property type="protein sequence ID" value="GGC35136.1"/>
    <property type="molecule type" value="Genomic_DNA"/>
</dbReference>
<dbReference type="InterPro" id="IPR003439">
    <property type="entry name" value="ABC_transporter-like_ATP-bd"/>
</dbReference>
<dbReference type="PROSITE" id="PS00211">
    <property type="entry name" value="ABC_TRANSPORTER_1"/>
    <property type="match status" value="2"/>
</dbReference>